<reference evidence="4" key="1">
    <citation type="submission" date="2024-07" db="EMBL/GenBank/DDBJ databases">
        <title>Two chromosome-level genome assemblies of Korean endemic species Abeliophyllum distichum and Forsythia ovata (Oleaceae).</title>
        <authorList>
            <person name="Jang H."/>
        </authorList>
    </citation>
    <scope>NUCLEOTIDE SEQUENCE [LARGE SCALE GENOMIC DNA]</scope>
</reference>
<name>A0ABD1RPG9_9LAMI</name>
<evidence type="ECO:0000256" key="1">
    <source>
        <dbReference type="ARBA" id="ARBA00010515"/>
    </source>
</evidence>
<accession>A0ABD1RPG9</accession>
<dbReference type="GO" id="GO:0016787">
    <property type="term" value="F:hydrolase activity"/>
    <property type="evidence" value="ECO:0007669"/>
    <property type="project" value="UniProtKB-KW"/>
</dbReference>
<gene>
    <name evidence="3" type="ORF">Fot_42960</name>
</gene>
<evidence type="ECO:0000313" key="4">
    <source>
        <dbReference type="Proteomes" id="UP001604277"/>
    </source>
</evidence>
<dbReference type="PANTHER" id="PTHR23024">
    <property type="entry name" value="ARYLACETAMIDE DEACETYLASE"/>
    <property type="match status" value="1"/>
</dbReference>
<proteinExistence type="inferred from homology"/>
<dbReference type="AlphaFoldDB" id="A0ABD1RPG9"/>
<dbReference type="InterPro" id="IPR029058">
    <property type="entry name" value="AB_hydrolase_fold"/>
</dbReference>
<comment type="similarity">
    <text evidence="1">Belongs to the 'GDXG' lipolytic enzyme family.</text>
</comment>
<evidence type="ECO:0000313" key="3">
    <source>
        <dbReference type="EMBL" id="KAL2489668.1"/>
    </source>
</evidence>
<organism evidence="3 4">
    <name type="scientific">Forsythia ovata</name>
    <dbReference type="NCBI Taxonomy" id="205694"/>
    <lineage>
        <taxon>Eukaryota</taxon>
        <taxon>Viridiplantae</taxon>
        <taxon>Streptophyta</taxon>
        <taxon>Embryophyta</taxon>
        <taxon>Tracheophyta</taxon>
        <taxon>Spermatophyta</taxon>
        <taxon>Magnoliopsida</taxon>
        <taxon>eudicotyledons</taxon>
        <taxon>Gunneridae</taxon>
        <taxon>Pentapetalae</taxon>
        <taxon>asterids</taxon>
        <taxon>lamiids</taxon>
        <taxon>Lamiales</taxon>
        <taxon>Oleaceae</taxon>
        <taxon>Forsythieae</taxon>
        <taxon>Forsythia</taxon>
    </lineage>
</organism>
<dbReference type="Pfam" id="PF07859">
    <property type="entry name" value="Abhydrolase_3"/>
    <property type="match status" value="1"/>
</dbReference>
<dbReference type="Gene3D" id="3.40.50.1820">
    <property type="entry name" value="alpha/beta hydrolase"/>
    <property type="match status" value="1"/>
</dbReference>
<dbReference type="SUPFAM" id="SSF53474">
    <property type="entry name" value="alpha/beta-Hydrolases"/>
    <property type="match status" value="1"/>
</dbReference>
<keyword evidence="3" id="KW-0378">Hydrolase</keyword>
<keyword evidence="4" id="KW-1185">Reference proteome</keyword>
<dbReference type="EMBL" id="JBFOLJ010000012">
    <property type="protein sequence ID" value="KAL2489668.1"/>
    <property type="molecule type" value="Genomic_DNA"/>
</dbReference>
<comment type="caution">
    <text evidence="3">The sequence shown here is derived from an EMBL/GenBank/DDBJ whole genome shotgun (WGS) entry which is preliminary data.</text>
</comment>
<evidence type="ECO:0000259" key="2">
    <source>
        <dbReference type="Pfam" id="PF07859"/>
    </source>
</evidence>
<dbReference type="Proteomes" id="UP001604277">
    <property type="component" value="Unassembled WGS sequence"/>
</dbReference>
<dbReference type="InterPro" id="IPR013094">
    <property type="entry name" value="AB_hydrolase_3"/>
</dbReference>
<feature type="domain" description="Alpha/beta hydrolase fold-3" evidence="2">
    <location>
        <begin position="158"/>
        <end position="258"/>
    </location>
</feature>
<dbReference type="InterPro" id="IPR050466">
    <property type="entry name" value="Carboxylest/Gibb_receptor"/>
</dbReference>
<sequence>MANGDESDTPIEIKMKRNHLAKKSAMNTVDEIDKMTQHNEVTLEAVNLEADEKDLNSPVCQSEVGSASKKCKSRRKISEDNNLFKEVVGAIHKATNRLAEVLLQCVNQSSAKDNELLEHLIEIGVEDDDKLLNAQTFLLENPIKMRRLLSSCTWPNYYNCCPRHSSALHAVVISPDYYLAPEHCLPAAMDDAVSAVKWLQIQALSNSLDPWLSDVVDFDRVFIVDDSSGGNLAYHLAVKLGLGSPELSPVKVRGYVLMSHFFCGTERTK</sequence>
<protein>
    <submittedName>
        <fullName evidence="3">Alpha/beta hydrolase fold domain-containing protein</fullName>
    </submittedName>
</protein>
<dbReference type="PANTHER" id="PTHR23024:SF406">
    <property type="entry name" value="CARBOXYLESTERASE 15-RELATED"/>
    <property type="match status" value="1"/>
</dbReference>